<evidence type="ECO:0000313" key="15">
    <source>
        <dbReference type="Proteomes" id="UP000228934"/>
    </source>
</evidence>
<reference evidence="15" key="1">
    <citation type="journal article" date="2017" name="Nat. Commun.">
        <title>The North American bullfrog draft genome provides insight into hormonal regulation of long noncoding RNA.</title>
        <authorList>
            <person name="Hammond S.A."/>
            <person name="Warren R.L."/>
            <person name="Vandervalk B.P."/>
            <person name="Kucuk E."/>
            <person name="Khan H."/>
            <person name="Gibb E.A."/>
            <person name="Pandoh P."/>
            <person name="Kirk H."/>
            <person name="Zhao Y."/>
            <person name="Jones M."/>
            <person name="Mungall A.J."/>
            <person name="Coope R."/>
            <person name="Pleasance S."/>
            <person name="Moore R.A."/>
            <person name="Holt R.A."/>
            <person name="Round J.M."/>
            <person name="Ohora S."/>
            <person name="Walle B.V."/>
            <person name="Veldhoen N."/>
            <person name="Helbing C.C."/>
            <person name="Birol I."/>
        </authorList>
    </citation>
    <scope>NUCLEOTIDE SEQUENCE [LARGE SCALE GENOMIC DNA]</scope>
</reference>
<keyword evidence="7" id="KW-0805">Transcription regulation</keyword>
<keyword evidence="8" id="KW-0238">DNA-binding</keyword>
<dbReference type="GO" id="GO:0000981">
    <property type="term" value="F:DNA-binding transcription factor activity, RNA polymerase II-specific"/>
    <property type="evidence" value="ECO:0007669"/>
    <property type="project" value="TreeGrafter"/>
</dbReference>
<evidence type="ECO:0000256" key="12">
    <source>
        <dbReference type="SAM" id="MobiDB-lite"/>
    </source>
</evidence>
<evidence type="ECO:0000256" key="2">
    <source>
        <dbReference type="ARBA" id="ARBA00006991"/>
    </source>
</evidence>
<evidence type="ECO:0000256" key="3">
    <source>
        <dbReference type="ARBA" id="ARBA00022723"/>
    </source>
</evidence>
<feature type="region of interest" description="Disordered" evidence="12">
    <location>
        <begin position="125"/>
        <end position="147"/>
    </location>
</feature>
<dbReference type="OrthoDB" id="9936054at2759"/>
<dbReference type="PROSITE" id="PS00028">
    <property type="entry name" value="ZINC_FINGER_C2H2_1"/>
    <property type="match status" value="4"/>
</dbReference>
<evidence type="ECO:0000256" key="1">
    <source>
        <dbReference type="ARBA" id="ARBA00004123"/>
    </source>
</evidence>
<organism evidence="14 15">
    <name type="scientific">Aquarana catesbeiana</name>
    <name type="common">American bullfrog</name>
    <name type="synonym">Rana catesbeiana</name>
    <dbReference type="NCBI Taxonomy" id="8400"/>
    <lineage>
        <taxon>Eukaryota</taxon>
        <taxon>Metazoa</taxon>
        <taxon>Chordata</taxon>
        <taxon>Craniata</taxon>
        <taxon>Vertebrata</taxon>
        <taxon>Euteleostomi</taxon>
        <taxon>Amphibia</taxon>
        <taxon>Batrachia</taxon>
        <taxon>Anura</taxon>
        <taxon>Neobatrachia</taxon>
        <taxon>Ranoidea</taxon>
        <taxon>Ranidae</taxon>
        <taxon>Aquarana</taxon>
    </lineage>
</organism>
<dbReference type="GO" id="GO:0008270">
    <property type="term" value="F:zinc ion binding"/>
    <property type="evidence" value="ECO:0007669"/>
    <property type="project" value="UniProtKB-KW"/>
</dbReference>
<dbReference type="FunFam" id="3.30.160.60:FF:000965">
    <property type="entry name" value="Neurotrophin receptor-interacting factor homolog"/>
    <property type="match status" value="1"/>
</dbReference>
<dbReference type="PROSITE" id="PS50157">
    <property type="entry name" value="ZINC_FINGER_C2H2_2"/>
    <property type="match status" value="4"/>
</dbReference>
<dbReference type="SMART" id="SM00355">
    <property type="entry name" value="ZnF_C2H2"/>
    <property type="match status" value="4"/>
</dbReference>
<dbReference type="Gene3D" id="3.30.160.60">
    <property type="entry name" value="Classic Zinc Finger"/>
    <property type="match status" value="4"/>
</dbReference>
<evidence type="ECO:0000256" key="7">
    <source>
        <dbReference type="ARBA" id="ARBA00023015"/>
    </source>
</evidence>
<dbReference type="Proteomes" id="UP000228934">
    <property type="component" value="Unassembled WGS sequence"/>
</dbReference>
<keyword evidence="3" id="KW-0479">Metal-binding</keyword>
<evidence type="ECO:0000256" key="4">
    <source>
        <dbReference type="ARBA" id="ARBA00022737"/>
    </source>
</evidence>
<evidence type="ECO:0000256" key="5">
    <source>
        <dbReference type="ARBA" id="ARBA00022771"/>
    </source>
</evidence>
<dbReference type="AlphaFoldDB" id="A0A2G9S3L4"/>
<feature type="domain" description="C2H2-type" evidence="13">
    <location>
        <begin position="631"/>
        <end position="658"/>
    </location>
</feature>
<dbReference type="GO" id="GO:0000977">
    <property type="term" value="F:RNA polymerase II transcription regulatory region sequence-specific DNA binding"/>
    <property type="evidence" value="ECO:0007669"/>
    <property type="project" value="TreeGrafter"/>
</dbReference>
<feature type="domain" description="C2H2-type" evidence="13">
    <location>
        <begin position="687"/>
        <end position="714"/>
    </location>
</feature>
<feature type="domain" description="C2H2-type" evidence="13">
    <location>
        <begin position="659"/>
        <end position="686"/>
    </location>
</feature>
<evidence type="ECO:0000256" key="10">
    <source>
        <dbReference type="ARBA" id="ARBA00023242"/>
    </source>
</evidence>
<evidence type="ECO:0000259" key="13">
    <source>
        <dbReference type="PROSITE" id="PS50157"/>
    </source>
</evidence>
<evidence type="ECO:0000256" key="8">
    <source>
        <dbReference type="ARBA" id="ARBA00023125"/>
    </source>
</evidence>
<dbReference type="FunFam" id="3.30.160.60:FF:000358">
    <property type="entry name" value="zinc finger protein 24"/>
    <property type="match status" value="1"/>
</dbReference>
<protein>
    <recommendedName>
        <fullName evidence="13">C2H2-type domain-containing protein</fullName>
    </recommendedName>
</protein>
<keyword evidence="5 11" id="KW-0863">Zinc-finger</keyword>
<keyword evidence="6" id="KW-0862">Zinc</keyword>
<dbReference type="Pfam" id="PF13912">
    <property type="entry name" value="zf-C2H2_6"/>
    <property type="match status" value="1"/>
</dbReference>
<evidence type="ECO:0000256" key="6">
    <source>
        <dbReference type="ARBA" id="ARBA00022833"/>
    </source>
</evidence>
<accession>A0A2G9S3L4</accession>
<feature type="domain" description="C2H2-type" evidence="13">
    <location>
        <begin position="603"/>
        <end position="630"/>
    </location>
</feature>
<evidence type="ECO:0000256" key="9">
    <source>
        <dbReference type="ARBA" id="ARBA00023163"/>
    </source>
</evidence>
<evidence type="ECO:0000313" key="14">
    <source>
        <dbReference type="EMBL" id="PIO34053.1"/>
    </source>
</evidence>
<name>A0A2G9S3L4_AQUCT</name>
<dbReference type="GO" id="GO:0005634">
    <property type="term" value="C:nucleus"/>
    <property type="evidence" value="ECO:0007669"/>
    <property type="project" value="UniProtKB-SubCell"/>
</dbReference>
<evidence type="ECO:0000256" key="11">
    <source>
        <dbReference type="PROSITE-ProRule" id="PRU00042"/>
    </source>
</evidence>
<keyword evidence="9" id="KW-0804">Transcription</keyword>
<proteinExistence type="inferred from homology"/>
<comment type="subcellular location">
    <subcellularLocation>
        <location evidence="1">Nucleus</location>
    </subcellularLocation>
</comment>
<gene>
    <name evidence="14" type="ORF">AB205_0183510</name>
</gene>
<dbReference type="EMBL" id="KV929730">
    <property type="protein sequence ID" value="PIO34053.1"/>
    <property type="molecule type" value="Genomic_DNA"/>
</dbReference>
<keyword evidence="10" id="KW-0539">Nucleus</keyword>
<sequence>MIVKKPSPYKCFSQISESLCQIKNSVLEIPADSAVHVRRNGCNPGSCVTHGMPGEAQTEAHDSAFLTHPGGAHVQIKCDDVAMYLSMEEWEFLDHHKEEYEVMIGKNQPSADGPNGQCLEAEYHSQLDSEQRDSNSNDTMEEAKTKDWNSENRFTAPKVPCFGACKTTSSPKRESVDKFYEPNNMPVKTWASTQSREFSALQNNKTLNHEPLSSTFLGTEIKDEQSNFDCEDTRVKINNSDQVDNPSLDSVQNLFSGILQKTCNHNAWSNQECLLDSHQIKTVNVTDSFVESNYDFDFIPQSFSEKFQHIPILDGHQSKMTEFTDPALLESNTLDHAQSHFGDVLQRKHITKGLSNERCSVVGQEIKNQEVSDCCLQNDRSLSVTNIFRDIPQKTHTKTELKLDGHQTKTVNLKECPLENKDTKNISNIFQNVFEKAHIKRKLTYQNEFKKVEINDPLVEGSDALYQLPNSFSDGLQRTCIKTELIHQEHAKNGPQQKIMDTTDSAVVDRHVFGYDTNPLQCHGKRELTYQECSMRSQQTKIVEFHRSTQENNSSLSIDWQTNSKPSTNLDHQYFIKEPIQHSKNSTWQTGRVQPSGKPLKMVSCSDCGKMFSCNSYLSRHQRLHTGEKPFTCSECGKSFSWMSSLVTHKRTHLGEKPFTCKQCGKRFSDYSGIIKHRRSHTGEKPYSCLMCGARFAQTYQLVKHQAVHLFEDVAKKS</sequence>
<keyword evidence="15" id="KW-1185">Reference proteome</keyword>
<dbReference type="FunFam" id="3.30.160.60:FF:002343">
    <property type="entry name" value="Zinc finger protein 33A"/>
    <property type="match status" value="1"/>
</dbReference>
<dbReference type="InterPro" id="IPR036236">
    <property type="entry name" value="Znf_C2H2_sf"/>
</dbReference>
<dbReference type="PANTHER" id="PTHR24381:SF436">
    <property type="entry name" value="ZINC FINGER PROTEIN 768"/>
    <property type="match status" value="1"/>
</dbReference>
<dbReference type="Pfam" id="PF00096">
    <property type="entry name" value="zf-C2H2"/>
    <property type="match status" value="3"/>
</dbReference>
<dbReference type="InterPro" id="IPR013087">
    <property type="entry name" value="Znf_C2H2_type"/>
</dbReference>
<keyword evidence="4" id="KW-0677">Repeat</keyword>
<dbReference type="FunFam" id="3.30.160.60:FF:001954">
    <property type="entry name" value="Zinc finger protein 787"/>
    <property type="match status" value="1"/>
</dbReference>
<dbReference type="PANTHER" id="PTHR24381">
    <property type="entry name" value="ZINC FINGER PROTEIN"/>
    <property type="match status" value="1"/>
</dbReference>
<comment type="similarity">
    <text evidence="2">Belongs to the krueppel C2H2-type zinc-finger protein family.</text>
</comment>
<dbReference type="SUPFAM" id="SSF57667">
    <property type="entry name" value="beta-beta-alpha zinc fingers"/>
    <property type="match status" value="2"/>
</dbReference>